<feature type="domain" description="DUF1980" evidence="2">
    <location>
        <begin position="12"/>
        <end position="103"/>
    </location>
</feature>
<keyword evidence="1" id="KW-0472">Membrane</keyword>
<feature type="domain" description="DUF1980" evidence="3">
    <location>
        <begin position="115"/>
        <end position="244"/>
    </location>
</feature>
<evidence type="ECO:0000259" key="2">
    <source>
        <dbReference type="Pfam" id="PF09323"/>
    </source>
</evidence>
<feature type="transmembrane region" description="Helical" evidence="1">
    <location>
        <begin position="39"/>
        <end position="58"/>
    </location>
</feature>
<proteinExistence type="predicted"/>
<keyword evidence="5" id="KW-1185">Reference proteome</keyword>
<evidence type="ECO:0000313" key="5">
    <source>
        <dbReference type="Proteomes" id="UP001500339"/>
    </source>
</evidence>
<gene>
    <name evidence="4" type="ORF">GCM10008905_09810</name>
</gene>
<dbReference type="Proteomes" id="UP001500339">
    <property type="component" value="Unassembled WGS sequence"/>
</dbReference>
<dbReference type="InterPro" id="IPR052955">
    <property type="entry name" value="UPF0703_membrane_permease"/>
</dbReference>
<dbReference type="EMBL" id="BAAACF010000001">
    <property type="protein sequence ID" value="GAA0720527.1"/>
    <property type="molecule type" value="Genomic_DNA"/>
</dbReference>
<reference evidence="4 5" key="1">
    <citation type="journal article" date="2019" name="Int. J. Syst. Evol. Microbiol.">
        <title>The Global Catalogue of Microorganisms (GCM) 10K type strain sequencing project: providing services to taxonomists for standard genome sequencing and annotation.</title>
        <authorList>
            <consortium name="The Broad Institute Genomics Platform"/>
            <consortium name="The Broad Institute Genome Sequencing Center for Infectious Disease"/>
            <person name="Wu L."/>
            <person name="Ma J."/>
        </authorList>
    </citation>
    <scope>NUCLEOTIDE SEQUENCE [LARGE SCALE GENOMIC DNA]</scope>
    <source>
        <strain evidence="4 5">JCM 1405</strain>
    </source>
</reference>
<keyword evidence="1" id="KW-1133">Transmembrane helix</keyword>
<sequence>MKRFNFHELVWFIILSGFTFYFYYLFYTGKIAMYIAPRMMLYVKFSVGVFLILSLYQFTKIFTVQTRNKINKSYILLWTTLVIGMTSSQMELTSSIADKRGVNININRSVSMGTSNEDIYDEVLIEFNDDNYLERLYSIEENIEKYKGKRVCISGFVFKDKGLNQGEFVVGRMVMTCCAADSQIIGLVSKWEESENLKTDEWVRIEGVIESILYKEPSGKEIELPAIKVEKLEKIDRPDNVYIYF</sequence>
<dbReference type="Pfam" id="PF21537">
    <property type="entry name" value="DUF1980_C"/>
    <property type="match status" value="1"/>
</dbReference>
<dbReference type="RefSeq" id="WP_343767292.1">
    <property type="nucleotide sequence ID" value="NZ_BAAACF010000001.1"/>
</dbReference>
<dbReference type="InterPro" id="IPR048493">
    <property type="entry name" value="DUF1980_N"/>
</dbReference>
<accession>A0ABN1ISL5</accession>
<keyword evidence="1" id="KW-0812">Transmembrane</keyword>
<feature type="transmembrane region" description="Helical" evidence="1">
    <location>
        <begin position="9"/>
        <end position="27"/>
    </location>
</feature>
<evidence type="ECO:0000256" key="1">
    <source>
        <dbReference type="SAM" id="Phobius"/>
    </source>
</evidence>
<feature type="transmembrane region" description="Helical" evidence="1">
    <location>
        <begin position="70"/>
        <end position="90"/>
    </location>
</feature>
<protein>
    <submittedName>
        <fullName evidence="4">TIGR03943 family protein</fullName>
    </submittedName>
</protein>
<evidence type="ECO:0000313" key="4">
    <source>
        <dbReference type="EMBL" id="GAA0720527.1"/>
    </source>
</evidence>
<name>A0ABN1ISL5_9CLOT</name>
<dbReference type="Pfam" id="PF09323">
    <property type="entry name" value="DUF1980"/>
    <property type="match status" value="1"/>
</dbReference>
<organism evidence="4 5">
    <name type="scientific">Clostridium malenominatum</name>
    <dbReference type="NCBI Taxonomy" id="1539"/>
    <lineage>
        <taxon>Bacteria</taxon>
        <taxon>Bacillati</taxon>
        <taxon>Bacillota</taxon>
        <taxon>Clostridia</taxon>
        <taxon>Eubacteriales</taxon>
        <taxon>Clostridiaceae</taxon>
        <taxon>Clostridium</taxon>
    </lineage>
</organism>
<dbReference type="PANTHER" id="PTHR40047:SF1">
    <property type="entry name" value="UPF0703 PROTEIN YCGQ"/>
    <property type="match status" value="1"/>
</dbReference>
<dbReference type="PANTHER" id="PTHR40047">
    <property type="entry name" value="UPF0703 PROTEIN YCGQ"/>
    <property type="match status" value="1"/>
</dbReference>
<dbReference type="InterPro" id="IPR048447">
    <property type="entry name" value="DUF1980_C"/>
</dbReference>
<dbReference type="NCBIfam" id="TIGR03943">
    <property type="entry name" value="TIGR03943 family putative permease subunit"/>
    <property type="match status" value="1"/>
</dbReference>
<comment type="caution">
    <text evidence="4">The sequence shown here is derived from an EMBL/GenBank/DDBJ whole genome shotgun (WGS) entry which is preliminary data.</text>
</comment>
<dbReference type="InterPro" id="IPR015402">
    <property type="entry name" value="DUF1980"/>
</dbReference>
<evidence type="ECO:0000259" key="3">
    <source>
        <dbReference type="Pfam" id="PF21537"/>
    </source>
</evidence>